<comment type="caution">
    <text evidence="3">The sequence shown here is derived from an EMBL/GenBank/DDBJ whole genome shotgun (WGS) entry which is preliminary data.</text>
</comment>
<organism evidence="3 4">
    <name type="scientific">Candidatus Sungbacteria bacterium RIFCSPLOWO2_12_FULL_41_11</name>
    <dbReference type="NCBI Taxonomy" id="1802286"/>
    <lineage>
        <taxon>Bacteria</taxon>
        <taxon>Candidatus Sungiibacteriota</taxon>
    </lineage>
</organism>
<dbReference type="Pfam" id="PF00215">
    <property type="entry name" value="OMPdecase"/>
    <property type="match status" value="1"/>
</dbReference>
<dbReference type="EMBL" id="MHQY01000039">
    <property type="protein sequence ID" value="OHA12824.1"/>
    <property type="molecule type" value="Genomic_DNA"/>
</dbReference>
<dbReference type="GO" id="GO:0004590">
    <property type="term" value="F:orotidine-5'-phosphate decarboxylase activity"/>
    <property type="evidence" value="ECO:0007669"/>
    <property type="project" value="InterPro"/>
</dbReference>
<dbReference type="GO" id="GO:0006207">
    <property type="term" value="P:'de novo' pyrimidine nucleobase biosynthetic process"/>
    <property type="evidence" value="ECO:0007669"/>
    <property type="project" value="InterPro"/>
</dbReference>
<dbReference type="Gene3D" id="3.20.20.70">
    <property type="entry name" value="Aldolase class I"/>
    <property type="match status" value="2"/>
</dbReference>
<evidence type="ECO:0000313" key="4">
    <source>
        <dbReference type="Proteomes" id="UP000177171"/>
    </source>
</evidence>
<dbReference type="InterPro" id="IPR001754">
    <property type="entry name" value="OMPdeCOase_dom"/>
</dbReference>
<evidence type="ECO:0000256" key="1">
    <source>
        <dbReference type="ARBA" id="ARBA00023239"/>
    </source>
</evidence>
<dbReference type="PANTHER" id="PTHR35039:SF3">
    <property type="entry name" value="3-KETO-L-GULONATE-6-PHOSPHATE DECARBOXYLASE SGBH-RELATED"/>
    <property type="match status" value="1"/>
</dbReference>
<dbReference type="Proteomes" id="UP000177171">
    <property type="component" value="Unassembled WGS sequence"/>
</dbReference>
<dbReference type="PANTHER" id="PTHR35039">
    <property type="entry name" value="3-KETO-L-GULONATE-6-PHOSPHATE DECARBOXYLASE SGBH-RELATED"/>
    <property type="match status" value="1"/>
</dbReference>
<sequence>MKILMAHRPTSKLNPKKCYLQVALNSTLEEAHKIINALPISDRIIVEAGTPLIKRYGEHGIRQIRQWYEQRLSGQLLTSVATANVSSKSVLSLLFQSALTQTKTVPRASTIKPENDIFPYVVADLKTMDRGETEVEIAARAGASAAIALGTAPIETLNSFVEQCETHGLDAMIDMMNVEFPLSVLRALKKVPPVVIIHRGVDEEKFNREKQIPLHEIRRIKGNYNIMISIAGGDTIREVQRSIFNDADIVVIWKSVYQETSETISLDEGFLKEIK</sequence>
<name>A0A1G2LMR2_9BACT</name>
<evidence type="ECO:0000259" key="2">
    <source>
        <dbReference type="SMART" id="SM00934"/>
    </source>
</evidence>
<keyword evidence="1" id="KW-0456">Lyase</keyword>
<feature type="domain" description="Orotidine 5'-phosphate decarboxylase" evidence="2">
    <location>
        <begin position="19"/>
        <end position="264"/>
    </location>
</feature>
<accession>A0A1G2LMR2</accession>
<dbReference type="GO" id="GO:0033982">
    <property type="term" value="F:3-dehydro-L-gulonate-6-phosphate decarboxylase activity"/>
    <property type="evidence" value="ECO:0007669"/>
    <property type="project" value="TreeGrafter"/>
</dbReference>
<gene>
    <name evidence="3" type="ORF">A3G49_03940</name>
</gene>
<proteinExistence type="predicted"/>
<reference evidence="3 4" key="1">
    <citation type="journal article" date="2016" name="Nat. Commun.">
        <title>Thousands of microbial genomes shed light on interconnected biogeochemical processes in an aquifer system.</title>
        <authorList>
            <person name="Anantharaman K."/>
            <person name="Brown C.T."/>
            <person name="Hug L.A."/>
            <person name="Sharon I."/>
            <person name="Castelle C.J."/>
            <person name="Probst A.J."/>
            <person name="Thomas B.C."/>
            <person name="Singh A."/>
            <person name="Wilkins M.J."/>
            <person name="Karaoz U."/>
            <person name="Brodie E.L."/>
            <person name="Williams K.H."/>
            <person name="Hubbard S.S."/>
            <person name="Banfield J.F."/>
        </authorList>
    </citation>
    <scope>NUCLEOTIDE SEQUENCE [LARGE SCALE GENOMIC DNA]</scope>
</reference>
<protein>
    <recommendedName>
        <fullName evidence="2">Orotidine 5'-phosphate decarboxylase domain-containing protein</fullName>
    </recommendedName>
</protein>
<dbReference type="InterPro" id="IPR013785">
    <property type="entry name" value="Aldolase_TIM"/>
</dbReference>
<dbReference type="GO" id="GO:0019854">
    <property type="term" value="P:L-ascorbic acid catabolic process"/>
    <property type="evidence" value="ECO:0007669"/>
    <property type="project" value="TreeGrafter"/>
</dbReference>
<dbReference type="InterPro" id="IPR011060">
    <property type="entry name" value="RibuloseP-bd_barrel"/>
</dbReference>
<dbReference type="AlphaFoldDB" id="A0A1G2LMR2"/>
<dbReference type="SMART" id="SM00934">
    <property type="entry name" value="OMPdecase"/>
    <property type="match status" value="1"/>
</dbReference>
<dbReference type="SUPFAM" id="SSF51366">
    <property type="entry name" value="Ribulose-phoshate binding barrel"/>
    <property type="match status" value="1"/>
</dbReference>
<evidence type="ECO:0000313" key="3">
    <source>
        <dbReference type="EMBL" id="OHA12824.1"/>
    </source>
</evidence>